<keyword evidence="2" id="KW-0812">Transmembrane</keyword>
<dbReference type="VEuPathDB" id="FungiDB:KRP22_14960"/>
<evidence type="ECO:0008006" key="6">
    <source>
        <dbReference type="Google" id="ProtNLM"/>
    </source>
</evidence>
<keyword evidence="5" id="KW-1185">Reference proteome</keyword>
<dbReference type="Proteomes" id="UP000005238">
    <property type="component" value="Unassembled WGS sequence"/>
</dbReference>
<organism evidence="4 5">
    <name type="scientific">Phytophthora ramorum</name>
    <name type="common">Sudden oak death agent</name>
    <dbReference type="NCBI Taxonomy" id="164328"/>
    <lineage>
        <taxon>Eukaryota</taxon>
        <taxon>Sar</taxon>
        <taxon>Stramenopiles</taxon>
        <taxon>Oomycota</taxon>
        <taxon>Peronosporomycetes</taxon>
        <taxon>Peronosporales</taxon>
        <taxon>Peronosporaceae</taxon>
        <taxon>Phytophthora</taxon>
    </lineage>
</organism>
<keyword evidence="3" id="KW-0732">Signal</keyword>
<keyword evidence="2" id="KW-1133">Transmembrane helix</keyword>
<evidence type="ECO:0000313" key="4">
    <source>
        <dbReference type="EnsemblProtists" id="Phyra83146"/>
    </source>
</evidence>
<dbReference type="OMA" id="MTACILD"/>
<evidence type="ECO:0000256" key="3">
    <source>
        <dbReference type="SAM" id="SignalP"/>
    </source>
</evidence>
<protein>
    <recommendedName>
        <fullName evidence="6">Apple domain-containing protein</fullName>
    </recommendedName>
</protein>
<dbReference type="GeneID" id="94223607"/>
<keyword evidence="2" id="KW-0472">Membrane</keyword>
<feature type="transmembrane region" description="Helical" evidence="2">
    <location>
        <begin position="238"/>
        <end position="256"/>
    </location>
</feature>
<dbReference type="InParanoid" id="H3GZD9"/>
<dbReference type="AlphaFoldDB" id="H3GZD9"/>
<feature type="region of interest" description="Disordered" evidence="1">
    <location>
        <begin position="191"/>
        <end position="228"/>
    </location>
</feature>
<reference evidence="4" key="2">
    <citation type="submission" date="2015-06" db="UniProtKB">
        <authorList>
            <consortium name="EnsemblProtists"/>
        </authorList>
    </citation>
    <scope>IDENTIFICATION</scope>
    <source>
        <strain evidence="4">Pr102</strain>
    </source>
</reference>
<reference evidence="5" key="1">
    <citation type="journal article" date="2006" name="Science">
        <title>Phytophthora genome sequences uncover evolutionary origins and mechanisms of pathogenesis.</title>
        <authorList>
            <person name="Tyler B.M."/>
            <person name="Tripathy S."/>
            <person name="Zhang X."/>
            <person name="Dehal P."/>
            <person name="Jiang R.H."/>
            <person name="Aerts A."/>
            <person name="Arredondo F.D."/>
            <person name="Baxter L."/>
            <person name="Bensasson D."/>
            <person name="Beynon J.L."/>
            <person name="Chapman J."/>
            <person name="Damasceno C.M."/>
            <person name="Dorrance A.E."/>
            <person name="Dou D."/>
            <person name="Dickerman A.W."/>
            <person name="Dubchak I.L."/>
            <person name="Garbelotto M."/>
            <person name="Gijzen M."/>
            <person name="Gordon S.G."/>
            <person name="Govers F."/>
            <person name="Grunwald N.J."/>
            <person name="Huang W."/>
            <person name="Ivors K.L."/>
            <person name="Jones R.W."/>
            <person name="Kamoun S."/>
            <person name="Krampis K."/>
            <person name="Lamour K.H."/>
            <person name="Lee M.K."/>
            <person name="McDonald W.H."/>
            <person name="Medina M."/>
            <person name="Meijer H.J."/>
            <person name="Nordberg E.K."/>
            <person name="Maclean D.J."/>
            <person name="Ospina-Giraldo M.D."/>
            <person name="Morris P.F."/>
            <person name="Phuntumart V."/>
            <person name="Putnam N.H."/>
            <person name="Rash S."/>
            <person name="Rose J.K."/>
            <person name="Sakihama Y."/>
            <person name="Salamov A.A."/>
            <person name="Savidor A."/>
            <person name="Scheuring C.F."/>
            <person name="Smith B.M."/>
            <person name="Sobral B.W."/>
            <person name="Terry A."/>
            <person name="Torto-Alalibo T.A."/>
            <person name="Win J."/>
            <person name="Xu Z."/>
            <person name="Zhang H."/>
            <person name="Grigoriev I.V."/>
            <person name="Rokhsar D.S."/>
            <person name="Boore J.L."/>
        </authorList>
    </citation>
    <scope>NUCLEOTIDE SEQUENCE [LARGE SCALE GENOMIC DNA]</scope>
    <source>
        <strain evidence="5">Pr102</strain>
    </source>
</reference>
<feature type="chain" id="PRO_5003586884" description="Apple domain-containing protein" evidence="3">
    <location>
        <begin position="22"/>
        <end position="257"/>
    </location>
</feature>
<sequence>MLRWVSRAIASLLVFSDVAFARDESRTLFLSTYSEDLACSDIVYARIDNVRCTDTSVCTIHNESDGSFHDTEMTACILDREEFLSSAFNGAAYLTVELYPADCLGKSYNTRSFLADGKCHPYALNSHFKVVQDKDGTTSVFSADSGCESNNWYEEWSADSDTEVNTEACLSDGSRTWKSFFVAGAAAADKSAGTTDSTSNASATAAPVTTAPPVSTTATPITNSTTLASSSRQSSHSFAVSAAALFVSMILLGTMVP</sequence>
<name>H3GZD9_PHYRM</name>
<evidence type="ECO:0000256" key="1">
    <source>
        <dbReference type="SAM" id="MobiDB-lite"/>
    </source>
</evidence>
<dbReference type="VEuPathDB" id="FungiDB:KRP23_2993"/>
<proteinExistence type="predicted"/>
<evidence type="ECO:0000256" key="2">
    <source>
        <dbReference type="SAM" id="Phobius"/>
    </source>
</evidence>
<dbReference type="RefSeq" id="XP_067750351.1">
    <property type="nucleotide sequence ID" value="XM_067887791.1"/>
</dbReference>
<dbReference type="HOGENOM" id="CLU_1083661_0_0_1"/>
<dbReference type="EMBL" id="DS566080">
    <property type="status" value="NOT_ANNOTATED_CDS"/>
    <property type="molecule type" value="Genomic_DNA"/>
</dbReference>
<dbReference type="EnsemblProtists" id="Phyra83146">
    <property type="protein sequence ID" value="Phyra83146"/>
    <property type="gene ID" value="Phyra83146"/>
</dbReference>
<dbReference type="OrthoDB" id="120838at2759"/>
<dbReference type="STRING" id="164328.H3GZD9"/>
<feature type="signal peptide" evidence="3">
    <location>
        <begin position="1"/>
        <end position="21"/>
    </location>
</feature>
<evidence type="ECO:0000313" key="5">
    <source>
        <dbReference type="Proteomes" id="UP000005238"/>
    </source>
</evidence>
<dbReference type="eggNOG" id="ENOG502RF7X">
    <property type="taxonomic scope" value="Eukaryota"/>
</dbReference>
<accession>H3GZD9</accession>